<keyword evidence="1" id="KW-0223">Dioxygenase</keyword>
<protein>
    <submittedName>
        <fullName evidence="1">Phytanoyl-CoA dioxygenase family protein</fullName>
    </submittedName>
</protein>
<dbReference type="InterPro" id="IPR008775">
    <property type="entry name" value="Phytyl_CoA_dOase-like"/>
</dbReference>
<evidence type="ECO:0000313" key="1">
    <source>
        <dbReference type="EMBL" id="MXY92627.1"/>
    </source>
</evidence>
<accession>A0A6B0YPW0</accession>
<sequence>MQSEKAVLAQELYEEEGFFICPDVLIPEDVVERAVAGMDAVRAGEYDTGVPPRPSRWSPGDDPNVLCKIEKPQIASKAIMELVTHPKLGAMAAEVTGARAVQVWWVQLLYKPPSSAGEQARTNVGWHQDYNYWGAWEEDSELFTAWVALSDVTAEAGPMNFVAGSHQWGLSTESDFHSQEYEALRETIQQAHGQAWREVPALLAPGSASFHHKLTFHGSGPNVSSQPRRSFAVHMRTEKSRPKENLRQGLTAFIDDPTFCPIVFGDPAALY</sequence>
<dbReference type="Pfam" id="PF05721">
    <property type="entry name" value="PhyH"/>
    <property type="match status" value="1"/>
</dbReference>
<organism evidence="1">
    <name type="scientific">Caldilineaceae bacterium SB0664_bin_27</name>
    <dbReference type="NCBI Taxonomy" id="2605260"/>
    <lineage>
        <taxon>Bacteria</taxon>
        <taxon>Bacillati</taxon>
        <taxon>Chloroflexota</taxon>
        <taxon>Caldilineae</taxon>
        <taxon>Caldilineales</taxon>
        <taxon>Caldilineaceae</taxon>
    </lineage>
</organism>
<dbReference type="PANTHER" id="PTHR20883:SF48">
    <property type="entry name" value="ECTOINE DIOXYGENASE"/>
    <property type="match status" value="1"/>
</dbReference>
<dbReference type="SUPFAM" id="SSF51197">
    <property type="entry name" value="Clavaminate synthase-like"/>
    <property type="match status" value="1"/>
</dbReference>
<dbReference type="GO" id="GO:0005506">
    <property type="term" value="F:iron ion binding"/>
    <property type="evidence" value="ECO:0007669"/>
    <property type="project" value="UniProtKB-ARBA"/>
</dbReference>
<dbReference type="EMBL" id="VXRG01000038">
    <property type="protein sequence ID" value="MXY92627.1"/>
    <property type="molecule type" value="Genomic_DNA"/>
</dbReference>
<reference evidence="1" key="1">
    <citation type="submission" date="2019-09" db="EMBL/GenBank/DDBJ databases">
        <title>Characterisation of the sponge microbiome using genome-centric metagenomics.</title>
        <authorList>
            <person name="Engelberts J.P."/>
            <person name="Robbins S.J."/>
            <person name="De Goeij J.M."/>
            <person name="Aranda M."/>
            <person name="Bell S.C."/>
            <person name="Webster N.S."/>
        </authorList>
    </citation>
    <scope>NUCLEOTIDE SEQUENCE</scope>
    <source>
        <strain evidence="1">SB0664_bin_27</strain>
    </source>
</reference>
<dbReference type="Gene3D" id="2.60.120.620">
    <property type="entry name" value="q2cbj1_9rhob like domain"/>
    <property type="match status" value="1"/>
</dbReference>
<dbReference type="PANTHER" id="PTHR20883">
    <property type="entry name" value="PHYTANOYL-COA DIOXYGENASE DOMAIN CONTAINING 1"/>
    <property type="match status" value="1"/>
</dbReference>
<dbReference type="GO" id="GO:0016706">
    <property type="term" value="F:2-oxoglutarate-dependent dioxygenase activity"/>
    <property type="evidence" value="ECO:0007669"/>
    <property type="project" value="UniProtKB-ARBA"/>
</dbReference>
<keyword evidence="1" id="KW-0560">Oxidoreductase</keyword>
<dbReference type="AlphaFoldDB" id="A0A6B0YPW0"/>
<gene>
    <name evidence="1" type="ORF">F4Y42_04170</name>
</gene>
<comment type="caution">
    <text evidence="1">The sequence shown here is derived from an EMBL/GenBank/DDBJ whole genome shotgun (WGS) entry which is preliminary data.</text>
</comment>
<proteinExistence type="predicted"/>
<name>A0A6B0YPW0_9CHLR</name>